<dbReference type="PRINTS" id="PR00364">
    <property type="entry name" value="DISEASERSIST"/>
</dbReference>
<gene>
    <name evidence="9" type="ORF">LUZ62_053645</name>
</gene>
<evidence type="ECO:0000259" key="7">
    <source>
        <dbReference type="Pfam" id="PF23559"/>
    </source>
</evidence>
<keyword evidence="4" id="KW-0067">ATP-binding</keyword>
<keyword evidence="4" id="KW-0547">Nucleotide-binding</keyword>
<dbReference type="SUPFAM" id="SSF52540">
    <property type="entry name" value="P-loop containing nucleoside triphosphate hydrolases"/>
    <property type="match status" value="1"/>
</dbReference>
<dbReference type="PROSITE" id="PS51450">
    <property type="entry name" value="LRR"/>
    <property type="match status" value="1"/>
</dbReference>
<dbReference type="SUPFAM" id="SSF52058">
    <property type="entry name" value="L domain-like"/>
    <property type="match status" value="1"/>
</dbReference>
<dbReference type="InterPro" id="IPR058922">
    <property type="entry name" value="WHD_DRP"/>
</dbReference>
<evidence type="ECO:0000259" key="8">
    <source>
        <dbReference type="Pfam" id="PF23598"/>
    </source>
</evidence>
<dbReference type="PANTHER" id="PTHR33463:SF207">
    <property type="entry name" value="AAA+ ATPASE DOMAIN-CONTAINING PROTEIN"/>
    <property type="match status" value="1"/>
</dbReference>
<dbReference type="FunFam" id="1.10.10.10:FF:000322">
    <property type="entry name" value="Probable disease resistance protein At1g63360"/>
    <property type="match status" value="1"/>
</dbReference>
<dbReference type="Gene3D" id="1.10.10.10">
    <property type="entry name" value="Winged helix-like DNA-binding domain superfamily/Winged helix DNA-binding domain"/>
    <property type="match status" value="1"/>
</dbReference>
<dbReference type="Gene3D" id="1.10.8.430">
    <property type="entry name" value="Helical domain of apoptotic protease-activating factors"/>
    <property type="match status" value="1"/>
</dbReference>
<dbReference type="EMBL" id="JAMFTS010000003">
    <property type="protein sequence ID" value="KAJ4769388.1"/>
    <property type="molecule type" value="Genomic_DNA"/>
</dbReference>
<dbReference type="Gene3D" id="3.80.10.10">
    <property type="entry name" value="Ribonuclease Inhibitor"/>
    <property type="match status" value="2"/>
</dbReference>
<proteinExistence type="inferred from homology"/>
<name>A0AAV8DST6_9POAL</name>
<dbReference type="InterPro" id="IPR027417">
    <property type="entry name" value="P-loop_NTPase"/>
</dbReference>
<evidence type="ECO:0000256" key="5">
    <source>
        <dbReference type="SAM" id="MobiDB-lite"/>
    </source>
</evidence>
<dbReference type="PANTHER" id="PTHR33463">
    <property type="entry name" value="NB-ARC DOMAIN-CONTAINING PROTEIN-RELATED"/>
    <property type="match status" value="1"/>
</dbReference>
<dbReference type="GO" id="GO:0043531">
    <property type="term" value="F:ADP binding"/>
    <property type="evidence" value="ECO:0007669"/>
    <property type="project" value="InterPro"/>
</dbReference>
<evidence type="ECO:0000259" key="6">
    <source>
        <dbReference type="Pfam" id="PF00931"/>
    </source>
</evidence>
<dbReference type="Pfam" id="PF00931">
    <property type="entry name" value="NB-ARC"/>
    <property type="match status" value="1"/>
</dbReference>
<dbReference type="InterPro" id="IPR001611">
    <property type="entry name" value="Leu-rich_rpt"/>
</dbReference>
<dbReference type="FunFam" id="3.40.50.300:FF:001091">
    <property type="entry name" value="Probable disease resistance protein At1g61300"/>
    <property type="match status" value="1"/>
</dbReference>
<keyword evidence="10" id="KW-1185">Reference proteome</keyword>
<comment type="caution">
    <text evidence="9">The sequence shown here is derived from an EMBL/GenBank/DDBJ whole genome shotgun (WGS) entry which is preliminary data.</text>
</comment>
<evidence type="ECO:0000256" key="3">
    <source>
        <dbReference type="ARBA" id="ARBA00022821"/>
    </source>
</evidence>
<evidence type="ECO:0000313" key="9">
    <source>
        <dbReference type="EMBL" id="KAJ4769388.1"/>
    </source>
</evidence>
<dbReference type="AlphaFoldDB" id="A0AAV8DST6"/>
<evidence type="ECO:0000313" key="10">
    <source>
        <dbReference type="Proteomes" id="UP001140206"/>
    </source>
</evidence>
<dbReference type="GO" id="GO:0005524">
    <property type="term" value="F:ATP binding"/>
    <property type="evidence" value="ECO:0007669"/>
    <property type="project" value="UniProtKB-KW"/>
</dbReference>
<feature type="compositionally biased region" description="Acidic residues" evidence="5">
    <location>
        <begin position="849"/>
        <end position="861"/>
    </location>
</feature>
<sequence length="894" mass="101912">MESVAPAVAPIISPLVSPIIKHVTYPFKVADNVKALETATENLVAVRDDVLIKVEIAERQDQTKTNQVQRWMNQVKIAIEEANKLHDKYCNRFLCVGGYSLNCWSNYSISKGADKKLLEVQNLYEEGKNFKEVALEKHPPVRELPIASSILPEVDTNFQQTKDYIENDDVGIIGIWGMGGVGKTHLLRRINNSYKENSIFDVVIYVTASKECSARIIQSRITEKLSLANRKDVDLQASIICDYLNKRNFLFLLDDVWGRIDLEAVGIPYPLGIAGQYKRKVVITTRSEDICGQMEARKEIKISGLNEKEAWCLFEEKVGKDTLSSNPVVASLAKIVVDELEGLPLALITIGWAMRAKRQPKEWENAISLLQRSRLPEVETVSAQESLFYRLKFSYDSLKNDTLRQCFLACSLWPEDKDIGKWELIHQWIGLGILEEPDMPSIERASYAIIRNLKAACLLEDGSDPDEVKMHDVIRDMALWIACDSGKNKNKWVVKGTNGIVESNVWYQAEKVALWDCGDDSIARPNTTVRQPSALTTLILNSSPNSLPDLQSFSRLTYLDLTGCKLSKPPSEIFGIISLVHLDLSENEIERFPEKLSFLTNLKYLYLLSNPFRKVPWGVISNLKIIHVLSLSDIGNGNALSYAPQFFDELNNLSELKALDIDVTDQEQFERLLLLNIPIRFLEIKYLNGIPLLIISDNFFEKTNIRMNLREMNFVEQNSVQKIEFQSANQNPNWELHELESIAFLEMMRLKEVVWDKIVPENLLVRLRKMNVQSCPKLKSISWVVRLPQLEELYVGYCKSMEQIITEDGNHREEQNEPPAPTFPCLKSLVLQELKNLRNICSAPDINYGDDNDDMDSDDDNHDAVDNIHEDDDNDVITSTSSNYATMVRFHFQE</sequence>
<dbReference type="GO" id="GO:0002758">
    <property type="term" value="P:innate immune response-activating signaling pathway"/>
    <property type="evidence" value="ECO:0007669"/>
    <property type="project" value="UniProtKB-ARBA"/>
</dbReference>
<keyword evidence="2" id="KW-0677">Repeat</keyword>
<organism evidence="9 10">
    <name type="scientific">Rhynchospora pubera</name>
    <dbReference type="NCBI Taxonomy" id="906938"/>
    <lineage>
        <taxon>Eukaryota</taxon>
        <taxon>Viridiplantae</taxon>
        <taxon>Streptophyta</taxon>
        <taxon>Embryophyta</taxon>
        <taxon>Tracheophyta</taxon>
        <taxon>Spermatophyta</taxon>
        <taxon>Magnoliopsida</taxon>
        <taxon>Liliopsida</taxon>
        <taxon>Poales</taxon>
        <taxon>Cyperaceae</taxon>
        <taxon>Cyperoideae</taxon>
        <taxon>Rhynchosporeae</taxon>
        <taxon>Rhynchospora</taxon>
    </lineage>
</organism>
<evidence type="ECO:0000256" key="2">
    <source>
        <dbReference type="ARBA" id="ARBA00022737"/>
    </source>
</evidence>
<keyword evidence="3" id="KW-0611">Plant defense</keyword>
<dbReference type="GO" id="GO:0009626">
    <property type="term" value="P:plant-type hypersensitive response"/>
    <property type="evidence" value="ECO:0007669"/>
    <property type="project" value="UniProtKB-ARBA"/>
</dbReference>
<dbReference type="InterPro" id="IPR055414">
    <property type="entry name" value="LRR_R13L4/SHOC2-like"/>
</dbReference>
<dbReference type="InterPro" id="IPR050905">
    <property type="entry name" value="Plant_NBS-LRR"/>
</dbReference>
<accession>A0AAV8DST6</accession>
<feature type="domain" description="NB-ARC" evidence="6">
    <location>
        <begin position="165"/>
        <end position="323"/>
    </location>
</feature>
<dbReference type="InterPro" id="IPR036388">
    <property type="entry name" value="WH-like_DNA-bd_sf"/>
</dbReference>
<evidence type="ECO:0000256" key="4">
    <source>
        <dbReference type="ARBA" id="ARBA00022840"/>
    </source>
</evidence>
<dbReference type="InterPro" id="IPR002182">
    <property type="entry name" value="NB-ARC"/>
</dbReference>
<feature type="region of interest" description="Disordered" evidence="5">
    <location>
        <begin position="849"/>
        <end position="880"/>
    </location>
</feature>
<reference evidence="9" key="1">
    <citation type="submission" date="2022-08" db="EMBL/GenBank/DDBJ databases">
        <authorList>
            <person name="Marques A."/>
        </authorList>
    </citation>
    <scope>NUCLEOTIDE SEQUENCE</scope>
    <source>
        <strain evidence="9">RhyPub2mFocal</strain>
        <tissue evidence="9">Leaves</tissue>
    </source>
</reference>
<dbReference type="Pfam" id="PF23598">
    <property type="entry name" value="LRR_14"/>
    <property type="match status" value="1"/>
</dbReference>
<feature type="domain" description="Disease resistance R13L4/SHOC-2-like LRR" evidence="8">
    <location>
        <begin position="542"/>
        <end position="747"/>
    </location>
</feature>
<feature type="domain" description="Disease resistance protein winged helix" evidence="7">
    <location>
        <begin position="412"/>
        <end position="478"/>
    </location>
</feature>
<dbReference type="Proteomes" id="UP001140206">
    <property type="component" value="Chromosome 3"/>
</dbReference>
<comment type="similarity">
    <text evidence="1">Belongs to the disease resistance NB-LRR family.</text>
</comment>
<protein>
    <submittedName>
        <fullName evidence="9">Disease resistance protein RPS5</fullName>
    </submittedName>
</protein>
<dbReference type="InterPro" id="IPR032675">
    <property type="entry name" value="LRR_dom_sf"/>
</dbReference>
<evidence type="ECO:0000256" key="1">
    <source>
        <dbReference type="ARBA" id="ARBA00008894"/>
    </source>
</evidence>
<dbReference type="InterPro" id="IPR042197">
    <property type="entry name" value="Apaf_helical"/>
</dbReference>
<dbReference type="GO" id="GO:0042742">
    <property type="term" value="P:defense response to bacterium"/>
    <property type="evidence" value="ECO:0007669"/>
    <property type="project" value="UniProtKB-ARBA"/>
</dbReference>
<dbReference type="Gene3D" id="3.40.50.300">
    <property type="entry name" value="P-loop containing nucleotide triphosphate hydrolases"/>
    <property type="match status" value="1"/>
</dbReference>
<dbReference type="Pfam" id="PF23559">
    <property type="entry name" value="WHD_DRP"/>
    <property type="match status" value="1"/>
</dbReference>